<dbReference type="CDD" id="cd01647">
    <property type="entry name" value="RT_LTR"/>
    <property type="match status" value="1"/>
</dbReference>
<sequence>MPKYAKFMKDLLAKKGKAEETSKITLNERCSAVLVNQIPLKEKDPGSFTIPCITGKIGIDKTLADLGASINKFIFPIDFVVLDMEEDNKILIILGRPFLATAHAMIDVFNKKISFEVGNETITFDIEKSMKFSTPEDDTCLLIDIVDVAVLDHVQEILSSTPLDSFLFEPVINYQQRNIVNLWGDKNDEFEHEESGLSSKKDGWEPNDFIKPTLFATSTSETEAQLPKLKELSSHLEYAFLNDNHEFSVIISSLLSYQEKESLLQAKIVKLPDVGLIYAISDSPWVSPIHVVPKKEGMTVITNENNELVLTRIVIGWRDGFSGYFPIPLALEDQEKTTFTCPYGTFSYRRMLFGLCNAPATFQRCMMAIFHDMCKDFMEVFMDDFFVFDKENIDIIAKLPYPTNVKGVRSFLGHAGFYRRFIKDFSKITRPMTRLLMKDPKFVFSIECMQAFNVLKDKLTTTPVIVAPNWNLDFKLMCDASDYAVGAVLGQRIDKKFRPIH</sequence>
<accession>A0ABQ5JDR3</accession>
<dbReference type="Proteomes" id="UP001151760">
    <property type="component" value="Unassembled WGS sequence"/>
</dbReference>
<dbReference type="InterPro" id="IPR043128">
    <property type="entry name" value="Rev_trsase/Diguanyl_cyclase"/>
</dbReference>
<dbReference type="PANTHER" id="PTHR33064:SF39">
    <property type="match status" value="1"/>
</dbReference>
<dbReference type="InterPro" id="IPR021109">
    <property type="entry name" value="Peptidase_aspartic_dom_sf"/>
</dbReference>
<gene>
    <name evidence="3" type="ORF">Tco_1133087</name>
</gene>
<feature type="domain" description="Reverse transcriptase/retrotransposon-derived protein RNase H-like" evidence="2">
    <location>
        <begin position="447"/>
        <end position="500"/>
    </location>
</feature>
<dbReference type="Pfam" id="PF17919">
    <property type="entry name" value="RT_RNaseH_2"/>
    <property type="match status" value="1"/>
</dbReference>
<dbReference type="InterPro" id="IPR041577">
    <property type="entry name" value="RT_RNaseH_2"/>
</dbReference>
<dbReference type="InterPro" id="IPR043502">
    <property type="entry name" value="DNA/RNA_pol_sf"/>
</dbReference>
<reference evidence="3" key="1">
    <citation type="journal article" date="2022" name="Int. J. Mol. Sci.">
        <title>Draft Genome of Tanacetum Coccineum: Genomic Comparison of Closely Related Tanacetum-Family Plants.</title>
        <authorList>
            <person name="Yamashiro T."/>
            <person name="Shiraishi A."/>
            <person name="Nakayama K."/>
            <person name="Satake H."/>
        </authorList>
    </citation>
    <scope>NUCLEOTIDE SEQUENCE</scope>
</reference>
<evidence type="ECO:0000313" key="3">
    <source>
        <dbReference type="EMBL" id="GJU10691.1"/>
    </source>
</evidence>
<name>A0ABQ5JDR3_9ASTR</name>
<keyword evidence="3" id="KW-0695">RNA-directed DNA polymerase</keyword>
<dbReference type="GO" id="GO:0003964">
    <property type="term" value="F:RNA-directed DNA polymerase activity"/>
    <property type="evidence" value="ECO:0007669"/>
    <property type="project" value="UniProtKB-KW"/>
</dbReference>
<keyword evidence="3" id="KW-0808">Transferase</keyword>
<dbReference type="EMBL" id="BQNB010021852">
    <property type="protein sequence ID" value="GJU10691.1"/>
    <property type="molecule type" value="Genomic_DNA"/>
</dbReference>
<evidence type="ECO:0000259" key="2">
    <source>
        <dbReference type="Pfam" id="PF17919"/>
    </source>
</evidence>
<dbReference type="Pfam" id="PF00078">
    <property type="entry name" value="RVT_1"/>
    <property type="match status" value="1"/>
</dbReference>
<dbReference type="PANTHER" id="PTHR33064">
    <property type="entry name" value="POL PROTEIN"/>
    <property type="match status" value="1"/>
</dbReference>
<protein>
    <submittedName>
        <fullName evidence="3">Reverse transcriptase domain-containing protein</fullName>
    </submittedName>
</protein>
<dbReference type="Gene3D" id="2.40.70.10">
    <property type="entry name" value="Acid Proteases"/>
    <property type="match status" value="1"/>
</dbReference>
<proteinExistence type="predicted"/>
<evidence type="ECO:0000313" key="4">
    <source>
        <dbReference type="Proteomes" id="UP001151760"/>
    </source>
</evidence>
<keyword evidence="3" id="KW-0548">Nucleotidyltransferase</keyword>
<feature type="domain" description="Reverse transcriptase" evidence="1">
    <location>
        <begin position="319"/>
        <end position="394"/>
    </location>
</feature>
<dbReference type="Gene3D" id="3.10.10.10">
    <property type="entry name" value="HIV Type 1 Reverse Transcriptase, subunit A, domain 1"/>
    <property type="match status" value="1"/>
</dbReference>
<reference evidence="3" key="2">
    <citation type="submission" date="2022-01" db="EMBL/GenBank/DDBJ databases">
        <authorList>
            <person name="Yamashiro T."/>
            <person name="Shiraishi A."/>
            <person name="Satake H."/>
            <person name="Nakayama K."/>
        </authorList>
    </citation>
    <scope>NUCLEOTIDE SEQUENCE</scope>
</reference>
<evidence type="ECO:0000259" key="1">
    <source>
        <dbReference type="Pfam" id="PF00078"/>
    </source>
</evidence>
<organism evidence="3 4">
    <name type="scientific">Tanacetum coccineum</name>
    <dbReference type="NCBI Taxonomy" id="301880"/>
    <lineage>
        <taxon>Eukaryota</taxon>
        <taxon>Viridiplantae</taxon>
        <taxon>Streptophyta</taxon>
        <taxon>Embryophyta</taxon>
        <taxon>Tracheophyta</taxon>
        <taxon>Spermatophyta</taxon>
        <taxon>Magnoliopsida</taxon>
        <taxon>eudicotyledons</taxon>
        <taxon>Gunneridae</taxon>
        <taxon>Pentapetalae</taxon>
        <taxon>asterids</taxon>
        <taxon>campanulids</taxon>
        <taxon>Asterales</taxon>
        <taxon>Asteraceae</taxon>
        <taxon>Asteroideae</taxon>
        <taxon>Anthemideae</taxon>
        <taxon>Anthemidinae</taxon>
        <taxon>Tanacetum</taxon>
    </lineage>
</organism>
<keyword evidence="4" id="KW-1185">Reference proteome</keyword>
<dbReference type="InterPro" id="IPR051320">
    <property type="entry name" value="Viral_Replic_Matur_Polypro"/>
</dbReference>
<dbReference type="InterPro" id="IPR000477">
    <property type="entry name" value="RT_dom"/>
</dbReference>
<dbReference type="Gene3D" id="3.30.70.270">
    <property type="match status" value="1"/>
</dbReference>
<comment type="caution">
    <text evidence="3">The sequence shown here is derived from an EMBL/GenBank/DDBJ whole genome shotgun (WGS) entry which is preliminary data.</text>
</comment>
<dbReference type="SUPFAM" id="SSF56672">
    <property type="entry name" value="DNA/RNA polymerases"/>
    <property type="match status" value="1"/>
</dbReference>